<accession>A0AAD7JKU0</accession>
<dbReference type="AlphaFoldDB" id="A0AAD7JKU0"/>
<dbReference type="EMBL" id="JARJLG010000031">
    <property type="protein sequence ID" value="KAJ7766997.1"/>
    <property type="molecule type" value="Genomic_DNA"/>
</dbReference>
<organism evidence="1 2">
    <name type="scientific">Mycena maculata</name>
    <dbReference type="NCBI Taxonomy" id="230809"/>
    <lineage>
        <taxon>Eukaryota</taxon>
        <taxon>Fungi</taxon>
        <taxon>Dikarya</taxon>
        <taxon>Basidiomycota</taxon>
        <taxon>Agaricomycotina</taxon>
        <taxon>Agaricomycetes</taxon>
        <taxon>Agaricomycetidae</taxon>
        <taxon>Agaricales</taxon>
        <taxon>Marasmiineae</taxon>
        <taxon>Mycenaceae</taxon>
        <taxon>Mycena</taxon>
    </lineage>
</organism>
<evidence type="ECO:0000313" key="2">
    <source>
        <dbReference type="Proteomes" id="UP001215280"/>
    </source>
</evidence>
<reference evidence="1" key="1">
    <citation type="submission" date="2023-03" db="EMBL/GenBank/DDBJ databases">
        <title>Massive genome expansion in bonnet fungi (Mycena s.s.) driven by repeated elements and novel gene families across ecological guilds.</title>
        <authorList>
            <consortium name="Lawrence Berkeley National Laboratory"/>
            <person name="Harder C.B."/>
            <person name="Miyauchi S."/>
            <person name="Viragh M."/>
            <person name="Kuo A."/>
            <person name="Thoen E."/>
            <person name="Andreopoulos B."/>
            <person name="Lu D."/>
            <person name="Skrede I."/>
            <person name="Drula E."/>
            <person name="Henrissat B."/>
            <person name="Morin E."/>
            <person name="Kohler A."/>
            <person name="Barry K."/>
            <person name="LaButti K."/>
            <person name="Morin E."/>
            <person name="Salamov A."/>
            <person name="Lipzen A."/>
            <person name="Mereny Z."/>
            <person name="Hegedus B."/>
            <person name="Baldrian P."/>
            <person name="Stursova M."/>
            <person name="Weitz H."/>
            <person name="Taylor A."/>
            <person name="Grigoriev I.V."/>
            <person name="Nagy L.G."/>
            <person name="Martin F."/>
            <person name="Kauserud H."/>
        </authorList>
    </citation>
    <scope>NUCLEOTIDE SEQUENCE</scope>
    <source>
        <strain evidence="1">CBHHK188m</strain>
    </source>
</reference>
<keyword evidence="2" id="KW-1185">Reference proteome</keyword>
<sequence length="104" mass="11606">MVPDKPTIIYEKRTKMNKQGKTIPELEIVMQGNSAMPTHTAAYITATALFPRHKFKFSKLATDAKGNSDMNGHAESGPMWVVRLSCEQTAGPPRKLSLHPRGQW</sequence>
<evidence type="ECO:0000313" key="1">
    <source>
        <dbReference type="EMBL" id="KAJ7766997.1"/>
    </source>
</evidence>
<protein>
    <submittedName>
        <fullName evidence="1">Uncharacterized protein</fullName>
    </submittedName>
</protein>
<comment type="caution">
    <text evidence="1">The sequence shown here is derived from an EMBL/GenBank/DDBJ whole genome shotgun (WGS) entry which is preliminary data.</text>
</comment>
<gene>
    <name evidence="1" type="ORF">DFH07DRAFT_769671</name>
</gene>
<name>A0AAD7JKU0_9AGAR</name>
<proteinExistence type="predicted"/>
<dbReference type="Proteomes" id="UP001215280">
    <property type="component" value="Unassembled WGS sequence"/>
</dbReference>